<feature type="region of interest" description="Disordered" evidence="6">
    <location>
        <begin position="174"/>
        <end position="228"/>
    </location>
</feature>
<gene>
    <name evidence="9" type="ORF">BMAGN_0739</name>
</gene>
<feature type="transmembrane region" description="Helical" evidence="7">
    <location>
        <begin position="298"/>
        <end position="319"/>
    </location>
</feature>
<evidence type="ECO:0000313" key="9">
    <source>
        <dbReference type="EMBL" id="KFI68862.1"/>
    </source>
</evidence>
<dbReference type="InterPro" id="IPR007168">
    <property type="entry name" value="Phageshock_PspC_N"/>
</dbReference>
<feature type="domain" description="Phage shock protein PspC N-terminal" evidence="8">
    <location>
        <begin position="27"/>
        <end position="81"/>
    </location>
</feature>
<evidence type="ECO:0000256" key="1">
    <source>
        <dbReference type="ARBA" id="ARBA00004162"/>
    </source>
</evidence>
<protein>
    <submittedName>
        <fullName evidence="9">Phage shock protein C (PspC)</fullName>
    </submittedName>
</protein>
<dbReference type="RefSeq" id="WP_022859326.1">
    <property type="nucleotide sequence ID" value="NZ_JGZB01000003.1"/>
</dbReference>
<evidence type="ECO:0000256" key="3">
    <source>
        <dbReference type="ARBA" id="ARBA00022692"/>
    </source>
</evidence>
<organism evidence="9 10">
    <name type="scientific">Bifidobacterium magnum</name>
    <dbReference type="NCBI Taxonomy" id="1692"/>
    <lineage>
        <taxon>Bacteria</taxon>
        <taxon>Bacillati</taxon>
        <taxon>Actinomycetota</taxon>
        <taxon>Actinomycetes</taxon>
        <taxon>Bifidobacteriales</taxon>
        <taxon>Bifidobacteriaceae</taxon>
        <taxon>Bifidobacterium</taxon>
    </lineage>
</organism>
<dbReference type="Proteomes" id="UP000029052">
    <property type="component" value="Unassembled WGS sequence"/>
</dbReference>
<dbReference type="AlphaFoldDB" id="A0A087BCW2"/>
<accession>A0A087BCW2</accession>
<evidence type="ECO:0000256" key="6">
    <source>
        <dbReference type="SAM" id="MobiDB-lite"/>
    </source>
</evidence>
<evidence type="ECO:0000256" key="7">
    <source>
        <dbReference type="SAM" id="Phobius"/>
    </source>
</evidence>
<dbReference type="EMBL" id="JGZB01000003">
    <property type="protein sequence ID" value="KFI68862.1"/>
    <property type="molecule type" value="Genomic_DNA"/>
</dbReference>
<evidence type="ECO:0000256" key="5">
    <source>
        <dbReference type="ARBA" id="ARBA00023136"/>
    </source>
</evidence>
<proteinExistence type="predicted"/>
<comment type="subcellular location">
    <subcellularLocation>
        <location evidence="1">Cell membrane</location>
        <topology evidence="1">Single-pass membrane protein</topology>
    </subcellularLocation>
</comment>
<dbReference type="eggNOG" id="COG1983">
    <property type="taxonomic scope" value="Bacteria"/>
</dbReference>
<feature type="transmembrane region" description="Helical" evidence="7">
    <location>
        <begin position="266"/>
        <end position="286"/>
    </location>
</feature>
<evidence type="ECO:0000256" key="4">
    <source>
        <dbReference type="ARBA" id="ARBA00022989"/>
    </source>
</evidence>
<comment type="caution">
    <text evidence="9">The sequence shown here is derived from an EMBL/GenBank/DDBJ whole genome shotgun (WGS) entry which is preliminary data.</text>
</comment>
<evidence type="ECO:0000259" key="8">
    <source>
        <dbReference type="Pfam" id="PF04024"/>
    </source>
</evidence>
<dbReference type="PANTHER" id="PTHR33885">
    <property type="entry name" value="PHAGE SHOCK PROTEIN C"/>
    <property type="match status" value="1"/>
</dbReference>
<keyword evidence="10" id="KW-1185">Reference proteome</keyword>
<keyword evidence="5 7" id="KW-0472">Membrane</keyword>
<dbReference type="InterPro" id="IPR052027">
    <property type="entry name" value="PspC"/>
</dbReference>
<sequence length="591" mass="62892">MNNTTIPPQGNADEPSKFFSWIRSSGLARPRDRWVAGVCGAVARELGWSVTLVRVLMVITAIIGGLGLVFYALGWLLLPDESDNAILLEEMTSGHWDWQFIGVGICVLLALFPGSFFFFGATWRINVGGLLVAMLLFYLLVQRGVNLMEPAEPPKTAGAPSVQAYAQQPVAQPDGAAYAQQNQDDPAPSFPEQAQSQVRAQSQPQPQAPSPAPQGYMRPRQPQTVRERRKPAGPIVVLLAVGLMCVAGAAATIIGEQWSDMGVLRGWTLALALCCCVLGVILLVLGCMGRRAGGLHPFIWVVMVSSLVVTITCWGIGYARVDMDVRVANYTERPVRGDEHWIVNRAGMRQLEHGVTFTGDGYDRSSINVDLTKLDTLKHEVVARDGSRIQSTCPAGTVNMAAVNTQVVVTLPEGCSAEFSKLGGINEDIVVDSVGSRGIDAAYSADGQTSVVSNGDSGSMALSLPGLSLHWGSDGSTAWNVGSDSYTRALCKGIRVDDDGAVHMDGGANNSAMGKAVKDGKLWPCAAQSSKATEHGELTIAVPALSRASVAIQIEGFPRSDVPGAGALGVLGPDNGYMEYDEEYNDTDEGE</sequence>
<dbReference type="STRING" id="1692.BMAGN_0739"/>
<dbReference type="PANTHER" id="PTHR33885:SF3">
    <property type="entry name" value="PHAGE SHOCK PROTEIN C"/>
    <property type="match status" value="1"/>
</dbReference>
<feature type="transmembrane region" description="Helical" evidence="7">
    <location>
        <begin position="235"/>
        <end position="254"/>
    </location>
</feature>
<evidence type="ECO:0000313" key="10">
    <source>
        <dbReference type="Proteomes" id="UP000029052"/>
    </source>
</evidence>
<reference evidence="9 10" key="1">
    <citation type="submission" date="2014-03" db="EMBL/GenBank/DDBJ databases">
        <title>Genomics of Bifidobacteria.</title>
        <authorList>
            <person name="Ventura M."/>
            <person name="Milani C."/>
            <person name="Lugli G.A."/>
        </authorList>
    </citation>
    <scope>NUCLEOTIDE SEQUENCE [LARGE SCALE GENOMIC DNA]</scope>
    <source>
        <strain evidence="9 10">LMG 11591</strain>
    </source>
</reference>
<evidence type="ECO:0000256" key="2">
    <source>
        <dbReference type="ARBA" id="ARBA00022475"/>
    </source>
</evidence>
<keyword evidence="4 7" id="KW-1133">Transmembrane helix</keyword>
<feature type="transmembrane region" description="Helical" evidence="7">
    <location>
        <begin position="55"/>
        <end position="78"/>
    </location>
</feature>
<keyword evidence="2" id="KW-1003">Cell membrane</keyword>
<keyword evidence="3 7" id="KW-0812">Transmembrane</keyword>
<name>A0A087BCW2_9BIFI</name>
<dbReference type="Pfam" id="PF04024">
    <property type="entry name" value="PspC"/>
    <property type="match status" value="1"/>
</dbReference>
<feature type="compositionally biased region" description="Low complexity" evidence="6">
    <location>
        <begin position="193"/>
        <end position="205"/>
    </location>
</feature>
<feature type="transmembrane region" description="Helical" evidence="7">
    <location>
        <begin position="98"/>
        <end position="119"/>
    </location>
</feature>
<dbReference type="GO" id="GO:0005886">
    <property type="term" value="C:plasma membrane"/>
    <property type="evidence" value="ECO:0007669"/>
    <property type="project" value="UniProtKB-SubCell"/>
</dbReference>